<gene>
    <name evidence="3" type="ORF">B9N49_08275</name>
</gene>
<dbReference type="RefSeq" id="WP_094206302.1">
    <property type="nucleotide sequence ID" value="NZ_NDYC01000040.1"/>
</dbReference>
<protein>
    <recommendedName>
        <fullName evidence="2">Nucleoside transporter/FeoB GTPase Gate domain-containing protein</fullName>
    </recommendedName>
</protein>
<accession>A0A233V2T0</accession>
<feature type="transmembrane region" description="Helical" evidence="1">
    <location>
        <begin position="430"/>
        <end position="452"/>
    </location>
</feature>
<evidence type="ECO:0000313" key="4">
    <source>
        <dbReference type="Proteomes" id="UP000215413"/>
    </source>
</evidence>
<sequence length="453" mass="49987">MKTNKKSLINFLIPSIIGIIIFMIPVKFDGEWTIIVKIFADFIAKIIGDYLPALCTIIITISFVMSVLASFNVKFIKENKLLDQTFSVTPVWLVLRILGFIVVWMVVLKDKLNLGPFFDMIVADESATFILNDLLTSLVIIFVIASMLLPLLLDFGLLEFIGAIFTKIMRPVFLIPGRAAVDCITSWIGDGTLGVMLTANQYESGYYSAKEAAIISTNFSAVSITFSLIVLSQVDMVDYFGVYYLLVCLVGIVCAIIVPRIPPLSLKKDDYVVDSNHDNEDIAENYSSSVQYGLDLAIKRAESHKGIGEFLKNGIENAFGMWFSVMPIVMIIGTASLVLANNTQVFEILGKPFLPLLNFLKVPESLAASKTMIVGFSDMFTPSIIAASTIQSQMTKFIVATISVTQLIYLSEVGGLILASSIPVNLFELFVIFIERTIISILIVAPIAHLLFM</sequence>
<keyword evidence="1" id="KW-0812">Transmembrane</keyword>
<comment type="caution">
    <text evidence="3">The sequence shown here is derived from an EMBL/GenBank/DDBJ whole genome shotgun (WGS) entry which is preliminary data.</text>
</comment>
<name>A0A233V2T0_FINMA</name>
<feature type="domain" description="Nucleoside transporter/FeoB GTPase Gate" evidence="2">
    <location>
        <begin position="137"/>
        <end position="232"/>
    </location>
</feature>
<keyword evidence="1" id="KW-1133">Transmembrane helix</keyword>
<proteinExistence type="predicted"/>
<reference evidence="4" key="1">
    <citation type="submission" date="2017-04" db="EMBL/GenBank/DDBJ databases">
        <title>Finegoldia magna isolated from orthopedic joint implant-associated infections.</title>
        <authorList>
            <person name="Bjorklund S."/>
            <person name="Bruggemann H."/>
            <person name="Jensen A."/>
            <person name="Hellmark B."/>
            <person name="Soderquist B."/>
        </authorList>
    </citation>
    <scope>NUCLEOTIDE SEQUENCE [LARGE SCALE GENOMIC DNA]</scope>
    <source>
        <strain evidence="4">CCUG 54800</strain>
    </source>
</reference>
<evidence type="ECO:0000313" key="3">
    <source>
        <dbReference type="EMBL" id="OXZ26681.1"/>
    </source>
</evidence>
<organism evidence="3 4">
    <name type="scientific">Finegoldia magna</name>
    <name type="common">Peptostreptococcus magnus</name>
    <dbReference type="NCBI Taxonomy" id="1260"/>
    <lineage>
        <taxon>Bacteria</taxon>
        <taxon>Bacillati</taxon>
        <taxon>Bacillota</taxon>
        <taxon>Tissierellia</taxon>
        <taxon>Tissierellales</taxon>
        <taxon>Peptoniphilaceae</taxon>
        <taxon>Finegoldia</taxon>
    </lineage>
</organism>
<dbReference type="Pfam" id="PF07670">
    <property type="entry name" value="Gate"/>
    <property type="match status" value="1"/>
</dbReference>
<dbReference type="EMBL" id="NDYC01000040">
    <property type="protein sequence ID" value="OXZ26681.1"/>
    <property type="molecule type" value="Genomic_DNA"/>
</dbReference>
<feature type="transmembrane region" description="Helical" evidence="1">
    <location>
        <begin position="240"/>
        <end position="258"/>
    </location>
</feature>
<feature type="transmembrane region" description="Helical" evidence="1">
    <location>
        <begin position="50"/>
        <end position="73"/>
    </location>
</feature>
<feature type="transmembrane region" description="Helical" evidence="1">
    <location>
        <begin position="85"/>
        <end position="107"/>
    </location>
</feature>
<evidence type="ECO:0000256" key="1">
    <source>
        <dbReference type="SAM" id="Phobius"/>
    </source>
</evidence>
<feature type="transmembrane region" description="Helical" evidence="1">
    <location>
        <begin position="138"/>
        <end position="165"/>
    </location>
</feature>
<keyword evidence="1" id="KW-0472">Membrane</keyword>
<dbReference type="Proteomes" id="UP000215413">
    <property type="component" value="Unassembled WGS sequence"/>
</dbReference>
<evidence type="ECO:0000259" key="2">
    <source>
        <dbReference type="Pfam" id="PF07670"/>
    </source>
</evidence>
<dbReference type="AlphaFoldDB" id="A0A233V2T0"/>
<feature type="transmembrane region" description="Helical" evidence="1">
    <location>
        <begin position="319"/>
        <end position="340"/>
    </location>
</feature>
<dbReference type="InterPro" id="IPR011642">
    <property type="entry name" value="Gate_dom"/>
</dbReference>
<feature type="transmembrane region" description="Helical" evidence="1">
    <location>
        <begin position="7"/>
        <end position="26"/>
    </location>
</feature>
<feature type="transmembrane region" description="Helical" evidence="1">
    <location>
        <begin position="397"/>
        <end position="418"/>
    </location>
</feature>